<dbReference type="RefSeq" id="WP_004526884.1">
    <property type="nucleotide sequence ID" value="NZ_CM000832.1"/>
</dbReference>
<feature type="region of interest" description="Disordered" evidence="9">
    <location>
        <begin position="29"/>
        <end position="61"/>
    </location>
</feature>
<evidence type="ECO:0000259" key="10">
    <source>
        <dbReference type="PROSITE" id="PS50893"/>
    </source>
</evidence>
<sequence>MTGTTLAATYGPISGADLEAELAQPRIADGDAQDAAVYERDGGAHAPPFASGGAPPDGDRADVRRAAGAGDASVRLTRVSKRYGERAVLADVDLSIGRGSFVSIVGRSGCGKSTLLRLVAELETPSAGTLVKRGDGGGALDTRIMYQEARLLPWKTVLQNVMLGLGRRAKDDARAVLDEVGLLARANDWPAQLSGGQRQRVALARALVHRPQLLLLDEPLGALDALTRIEMHALIERLWREHRFTALLVTHDVQEAVALADRVLLIEAGRIAFDQRVPLDRPRARASAAFAALEDRVLQRVLTGSDAAPAAPNAAGPEGASRGRAAPASGLRWAV</sequence>
<evidence type="ECO:0000256" key="5">
    <source>
        <dbReference type="ARBA" id="ARBA00022741"/>
    </source>
</evidence>
<dbReference type="GO" id="GO:0005524">
    <property type="term" value="F:ATP binding"/>
    <property type="evidence" value="ECO:0007669"/>
    <property type="project" value="UniProtKB-KW"/>
</dbReference>
<dbReference type="Gene3D" id="3.40.50.300">
    <property type="entry name" value="P-loop containing nucleotide triphosphate hydrolases"/>
    <property type="match status" value="1"/>
</dbReference>
<evidence type="ECO:0000313" key="11">
    <source>
        <dbReference type="EMBL" id="EET08408.1"/>
    </source>
</evidence>
<evidence type="ECO:0000256" key="1">
    <source>
        <dbReference type="ARBA" id="ARBA00005417"/>
    </source>
</evidence>
<protein>
    <submittedName>
        <fullName evidence="11">Aliphatic sulfonates ABC transporter, ATP-binding protein</fullName>
    </submittedName>
</protein>
<keyword evidence="2" id="KW-0813">Transport</keyword>
<evidence type="ECO:0000256" key="7">
    <source>
        <dbReference type="ARBA" id="ARBA00022967"/>
    </source>
</evidence>
<evidence type="ECO:0000256" key="3">
    <source>
        <dbReference type="ARBA" id="ARBA00022475"/>
    </source>
</evidence>
<feature type="domain" description="ABC transporter" evidence="10">
    <location>
        <begin position="74"/>
        <end position="293"/>
    </location>
</feature>
<comment type="similarity">
    <text evidence="1">Belongs to the ABC transporter superfamily.</text>
</comment>
<dbReference type="HOGENOM" id="CLU_000604_1_22_4"/>
<dbReference type="SMART" id="SM00382">
    <property type="entry name" value="AAA"/>
    <property type="match status" value="1"/>
</dbReference>
<proteinExistence type="inferred from homology"/>
<dbReference type="InterPro" id="IPR050166">
    <property type="entry name" value="ABC_transporter_ATP-bind"/>
</dbReference>
<dbReference type="Pfam" id="PF00005">
    <property type="entry name" value="ABC_tran"/>
    <property type="match status" value="1"/>
</dbReference>
<dbReference type="InterPro" id="IPR017871">
    <property type="entry name" value="ABC_transporter-like_CS"/>
</dbReference>
<dbReference type="InterPro" id="IPR003439">
    <property type="entry name" value="ABC_transporter-like_ATP-bd"/>
</dbReference>
<evidence type="ECO:0000256" key="2">
    <source>
        <dbReference type="ARBA" id="ARBA00022448"/>
    </source>
</evidence>
<dbReference type="PROSITE" id="PS50893">
    <property type="entry name" value="ABC_TRANSPORTER_2"/>
    <property type="match status" value="1"/>
</dbReference>
<evidence type="ECO:0000256" key="8">
    <source>
        <dbReference type="ARBA" id="ARBA00023136"/>
    </source>
</evidence>
<dbReference type="InterPro" id="IPR027417">
    <property type="entry name" value="P-loop_NTPase"/>
</dbReference>
<dbReference type="AlphaFoldDB" id="A0A0E1W5I5"/>
<keyword evidence="7" id="KW-1278">Translocase</keyword>
<gene>
    <name evidence="11" type="primary">ssuB</name>
    <name evidence="11" type="ORF">BURPS1710A_2280</name>
</gene>
<dbReference type="PANTHER" id="PTHR42788">
    <property type="entry name" value="TAURINE IMPORT ATP-BINDING PROTEIN-RELATED"/>
    <property type="match status" value="1"/>
</dbReference>
<dbReference type="Proteomes" id="UP000001812">
    <property type="component" value="Chromosome I"/>
</dbReference>
<evidence type="ECO:0000256" key="9">
    <source>
        <dbReference type="SAM" id="MobiDB-lite"/>
    </source>
</evidence>
<evidence type="ECO:0000256" key="6">
    <source>
        <dbReference type="ARBA" id="ARBA00022840"/>
    </source>
</evidence>
<dbReference type="SUPFAM" id="SSF52540">
    <property type="entry name" value="P-loop containing nucleoside triphosphate hydrolases"/>
    <property type="match status" value="1"/>
</dbReference>
<keyword evidence="8" id="KW-0472">Membrane</keyword>
<dbReference type="PROSITE" id="PS00211">
    <property type="entry name" value="ABC_TRANSPORTER_1"/>
    <property type="match status" value="1"/>
</dbReference>
<dbReference type="InterPro" id="IPR003593">
    <property type="entry name" value="AAA+_ATPase"/>
</dbReference>
<evidence type="ECO:0000256" key="4">
    <source>
        <dbReference type="ARBA" id="ARBA00022519"/>
    </source>
</evidence>
<keyword evidence="4" id="KW-0997">Cell inner membrane</keyword>
<name>A0A0E1W5I5_BURPE</name>
<accession>A0A0E1W5I5</accession>
<dbReference type="EMBL" id="CM000832">
    <property type="protein sequence ID" value="EET08408.1"/>
    <property type="molecule type" value="Genomic_DNA"/>
</dbReference>
<dbReference type="PANTHER" id="PTHR42788:SF17">
    <property type="entry name" value="ALIPHATIC SULFONATES IMPORT ATP-BINDING PROTEIN SSUB"/>
    <property type="match status" value="1"/>
</dbReference>
<keyword evidence="3" id="KW-1003">Cell membrane</keyword>
<dbReference type="SMR" id="A0A0E1W5I5"/>
<reference evidence="11" key="1">
    <citation type="submission" date="2009-05" db="EMBL/GenBank/DDBJ databases">
        <authorList>
            <person name="Harkins D.M."/>
            <person name="DeShazer D."/>
            <person name="Woods D.E."/>
            <person name="Brinkac L.M."/>
            <person name="Brown K.A."/>
            <person name="Hung G.C."/>
            <person name="Tuanyok A."/>
            <person name="Zhang B."/>
            <person name="Nierman W.C."/>
        </authorList>
    </citation>
    <scope>NUCLEOTIDE SEQUENCE [LARGE SCALE GENOMIC DNA]</scope>
    <source>
        <strain evidence="11">1710a</strain>
    </source>
</reference>
<keyword evidence="6 11" id="KW-0067">ATP-binding</keyword>
<organism evidence="11">
    <name type="scientific">Burkholderia pseudomallei 1710a</name>
    <dbReference type="NCBI Taxonomy" id="320371"/>
    <lineage>
        <taxon>Bacteria</taxon>
        <taxon>Pseudomonadati</taxon>
        <taxon>Pseudomonadota</taxon>
        <taxon>Betaproteobacteria</taxon>
        <taxon>Burkholderiales</taxon>
        <taxon>Burkholderiaceae</taxon>
        <taxon>Burkholderia</taxon>
        <taxon>pseudomallei group</taxon>
    </lineage>
</organism>
<dbReference type="GO" id="GO:0016887">
    <property type="term" value="F:ATP hydrolysis activity"/>
    <property type="evidence" value="ECO:0007669"/>
    <property type="project" value="InterPro"/>
</dbReference>
<keyword evidence="5" id="KW-0547">Nucleotide-binding</keyword>
<feature type="region of interest" description="Disordered" evidence="9">
    <location>
        <begin position="308"/>
        <end position="335"/>
    </location>
</feature>